<comment type="caution">
    <text evidence="2">The sequence shown here is derived from an EMBL/GenBank/DDBJ whole genome shotgun (WGS) entry which is preliminary data.</text>
</comment>
<evidence type="ECO:0000313" key="3">
    <source>
        <dbReference type="Proteomes" id="UP000320085"/>
    </source>
</evidence>
<dbReference type="Pfam" id="PF13835">
    <property type="entry name" value="DUF4194"/>
    <property type="match status" value="1"/>
</dbReference>
<accession>A0A543PNM1</accession>
<dbReference type="EMBL" id="VFQF01000002">
    <property type="protein sequence ID" value="TQN45691.1"/>
    <property type="molecule type" value="Genomic_DNA"/>
</dbReference>
<reference evidence="2 3" key="1">
    <citation type="submission" date="2019-06" db="EMBL/GenBank/DDBJ databases">
        <title>Sequencing the genomes of 1000 actinobacteria strains.</title>
        <authorList>
            <person name="Klenk H.-P."/>
        </authorList>
    </citation>
    <scope>NUCLEOTIDE SEQUENCE [LARGE SCALE GENOMIC DNA]</scope>
    <source>
        <strain evidence="2 3">DSM 21776</strain>
    </source>
</reference>
<feature type="compositionally biased region" description="Basic and acidic residues" evidence="1">
    <location>
        <begin position="230"/>
        <end position="239"/>
    </location>
</feature>
<gene>
    <name evidence="2" type="ORF">FHX52_2391</name>
</gene>
<proteinExistence type="predicted"/>
<feature type="region of interest" description="Disordered" evidence="1">
    <location>
        <begin position="202"/>
        <end position="239"/>
    </location>
</feature>
<dbReference type="Proteomes" id="UP000320085">
    <property type="component" value="Unassembled WGS sequence"/>
</dbReference>
<dbReference type="InterPro" id="IPR025449">
    <property type="entry name" value="JetB"/>
</dbReference>
<evidence type="ECO:0000313" key="2">
    <source>
        <dbReference type="EMBL" id="TQN45691.1"/>
    </source>
</evidence>
<dbReference type="RefSeq" id="WP_141822302.1">
    <property type="nucleotide sequence ID" value="NZ_BAAAQC010000010.1"/>
</dbReference>
<evidence type="ECO:0000256" key="1">
    <source>
        <dbReference type="SAM" id="MobiDB-lite"/>
    </source>
</evidence>
<sequence>MTTPTDAVAHLPSAAITDDVLDLSRVVVPLLRGVVYQADNAATWALLRRHHARVRDHMAVMGLELLVDEAEGYAHLRQMDYDDVDIPRLVPRHRLSFTVSLMLALLRKRLAEFDASSSDPRLILTRDQIAELLRVHLPTSTNEVRLTNEVDALLTKVVGLGFLRQVTGQERTYEVRRILKAYVDAQWLNEFDARLREYLATLEPSDPDAGADAEPHAGPDAGPHAADTPAEQREERTDG</sequence>
<name>A0A543PNM1_9MICO</name>
<dbReference type="AlphaFoldDB" id="A0A543PNM1"/>
<dbReference type="OrthoDB" id="5295172at2"/>
<organism evidence="2 3">
    <name type="scientific">Humibacillus xanthopallidus</name>
    <dbReference type="NCBI Taxonomy" id="412689"/>
    <lineage>
        <taxon>Bacteria</taxon>
        <taxon>Bacillati</taxon>
        <taxon>Actinomycetota</taxon>
        <taxon>Actinomycetes</taxon>
        <taxon>Micrococcales</taxon>
        <taxon>Intrasporangiaceae</taxon>
        <taxon>Humibacillus</taxon>
    </lineage>
</organism>
<protein>
    <submittedName>
        <fullName evidence="2">Uncharacterized protein DUF4194</fullName>
    </submittedName>
</protein>
<feature type="compositionally biased region" description="Low complexity" evidence="1">
    <location>
        <begin position="212"/>
        <end position="229"/>
    </location>
</feature>